<dbReference type="Proteomes" id="UP000286931">
    <property type="component" value="Unassembled WGS sequence"/>
</dbReference>
<comment type="caution">
    <text evidence="2">The sequence shown here is derived from an EMBL/GenBank/DDBJ whole genome shotgun (WGS) entry which is preliminary data.</text>
</comment>
<dbReference type="AlphaFoldDB" id="A0A401YSF4"/>
<gene>
    <name evidence="2" type="ORF">EHYA_05233</name>
</gene>
<protein>
    <recommendedName>
        <fullName evidence="4">TIR domain-containing protein</fullName>
    </recommendedName>
</protein>
<accession>A0A401YSF4</accession>
<evidence type="ECO:0000256" key="1">
    <source>
        <dbReference type="SAM" id="MobiDB-lite"/>
    </source>
</evidence>
<evidence type="ECO:0008006" key="4">
    <source>
        <dbReference type="Google" id="ProtNLM"/>
    </source>
</evidence>
<evidence type="ECO:0000313" key="2">
    <source>
        <dbReference type="EMBL" id="GCD97540.1"/>
    </source>
</evidence>
<organism evidence="2 3">
    <name type="scientific">Embleya hyalina</name>
    <dbReference type="NCBI Taxonomy" id="516124"/>
    <lineage>
        <taxon>Bacteria</taxon>
        <taxon>Bacillati</taxon>
        <taxon>Actinomycetota</taxon>
        <taxon>Actinomycetes</taxon>
        <taxon>Kitasatosporales</taxon>
        <taxon>Streptomycetaceae</taxon>
        <taxon>Embleya</taxon>
    </lineage>
</organism>
<keyword evidence="3" id="KW-1185">Reference proteome</keyword>
<feature type="compositionally biased region" description="Polar residues" evidence="1">
    <location>
        <begin position="1"/>
        <end position="12"/>
    </location>
</feature>
<sequence>MMDSGSLGTTSDCGGGQAHARRDEVPTSGVEMTPVFFTSRSCGDERAYVERFHADVEQAVAARLSQGGGARGVLPSCTDSGVGATPEALACSVPAAVVLASPDYLADPRAMREWAVLAERVRGHRAHTGRRVDAVVTVRWRATDSRLDGQPTPDFGAENDYGPIYARQGLFDLMRLEGHSADYRHLVAELARVLVAAERAPLRPLPAAEARELFPTVRVEPSPSPPPARTAFGASAPFTTAFRGLPARARAGLDSAARPRWITARHNPRRPLLWGPGGDVEEH</sequence>
<reference evidence="2 3" key="1">
    <citation type="submission" date="2018-12" db="EMBL/GenBank/DDBJ databases">
        <title>Draft genome sequence of Embleya hyalina NBRC 13850T.</title>
        <authorList>
            <person name="Komaki H."/>
            <person name="Hosoyama A."/>
            <person name="Kimura A."/>
            <person name="Ichikawa N."/>
            <person name="Tamura T."/>
        </authorList>
    </citation>
    <scope>NUCLEOTIDE SEQUENCE [LARGE SCALE GENOMIC DNA]</scope>
    <source>
        <strain evidence="2 3">NBRC 13850</strain>
    </source>
</reference>
<proteinExistence type="predicted"/>
<evidence type="ECO:0000313" key="3">
    <source>
        <dbReference type="Proteomes" id="UP000286931"/>
    </source>
</evidence>
<name>A0A401YSF4_9ACTN</name>
<feature type="region of interest" description="Disordered" evidence="1">
    <location>
        <begin position="1"/>
        <end position="27"/>
    </location>
</feature>
<dbReference type="EMBL" id="BIFH01000024">
    <property type="protein sequence ID" value="GCD97540.1"/>
    <property type="molecule type" value="Genomic_DNA"/>
</dbReference>